<evidence type="ECO:0000256" key="2">
    <source>
        <dbReference type="ARBA" id="ARBA00022581"/>
    </source>
</evidence>
<name>A0AAW9NMB8_9BACL</name>
<dbReference type="Pfam" id="PF12571">
    <property type="entry name" value="Phage_tail_fib"/>
    <property type="match status" value="1"/>
</dbReference>
<feature type="domain" description="Phage tail fibre protein N-terminal" evidence="3">
    <location>
        <begin position="1"/>
        <end position="149"/>
    </location>
</feature>
<proteinExistence type="predicted"/>
<dbReference type="GO" id="GO:0046718">
    <property type="term" value="P:symbiont entry into host cell"/>
    <property type="evidence" value="ECO:0007669"/>
    <property type="project" value="InterPro"/>
</dbReference>
<dbReference type="Proteomes" id="UP001344888">
    <property type="component" value="Unassembled WGS sequence"/>
</dbReference>
<accession>A0AAW9NMB8</accession>
<evidence type="ECO:0000313" key="4">
    <source>
        <dbReference type="EMBL" id="MEC1178552.1"/>
    </source>
</evidence>
<reference evidence="4 5" key="1">
    <citation type="submission" date="2023-03" db="EMBL/GenBank/DDBJ databases">
        <title>Bacillus Genome Sequencing.</title>
        <authorList>
            <person name="Dunlap C."/>
        </authorList>
    </citation>
    <scope>NUCLEOTIDE SEQUENCE [LARGE SCALE GENOMIC DNA]</scope>
    <source>
        <strain evidence="4 5">B-59205</strain>
    </source>
</reference>
<evidence type="ECO:0000259" key="3">
    <source>
        <dbReference type="Pfam" id="PF12571"/>
    </source>
</evidence>
<protein>
    <submittedName>
        <fullName evidence="4">Phage tail protein</fullName>
    </submittedName>
</protein>
<sequence length="507" mass="55601">MAQYGSIITRIGLAKLTNAQITQTKVALTHIAIGDGNGANYTPTQEQIALVKEVWRTPISDVRINPENNKQIIINAVIPVTVGGFMMREIGVFDDQNHLIAVGQYPEKYKPQLSEGVSEETVVRFIIETNNVDTVKLVVDPTIIIASRKYVDDTVTTHANDKNNPHAVTKAQVGLGSVENYSIATQAEAEVGTAADKYMTPLRTKQAIDKGTTSHANDKNNPHAVTKVQVGLGSVENYSIATQAEAEAGTAVDKYMTPQRTKQAIDKLAANSKLYVLGQNAMTEIDSPASYQDGVTTFRIEGYNWNGVNRYETLCEVVKTEIVAVQRIAIKSGNPIIYERIALDQYTWSGWHQVYVGLASLPTASDTNRGIVQLTSQTNSNSAVVAASASAVYTLNQNKVNINQGSSINVGNMVTWQNWSQGTSYHKDQMGFVRVWISLMRTTNGMFTYNFLTLPVGYRPSVEILTHFHHSRKGNMPLYIETGGAVRTTSPDFVDGDIVTAFVVFRA</sequence>
<dbReference type="InterPro" id="IPR022225">
    <property type="entry name" value="Phage_tail_fibre_N"/>
</dbReference>
<comment type="caution">
    <text evidence="4">The sequence shown here is derived from an EMBL/GenBank/DDBJ whole genome shotgun (WGS) entry which is preliminary data.</text>
</comment>
<organism evidence="4 5">
    <name type="scientific">Metasolibacillus meyeri</name>
    <dbReference type="NCBI Taxonomy" id="1071052"/>
    <lineage>
        <taxon>Bacteria</taxon>
        <taxon>Bacillati</taxon>
        <taxon>Bacillota</taxon>
        <taxon>Bacilli</taxon>
        <taxon>Bacillales</taxon>
        <taxon>Caryophanaceae</taxon>
        <taxon>Metasolibacillus</taxon>
    </lineage>
</organism>
<keyword evidence="2" id="KW-0945">Host-virus interaction</keyword>
<dbReference type="EMBL" id="JARSFG010000012">
    <property type="protein sequence ID" value="MEC1178552.1"/>
    <property type="molecule type" value="Genomic_DNA"/>
</dbReference>
<dbReference type="RefSeq" id="WP_326123046.1">
    <property type="nucleotide sequence ID" value="NZ_JARSFG010000012.1"/>
</dbReference>
<dbReference type="InterPro" id="IPR051934">
    <property type="entry name" value="Phage_Tail_Fiber_Structural"/>
</dbReference>
<dbReference type="Pfam" id="PF03406">
    <property type="entry name" value="Phage_fiber_2"/>
    <property type="match status" value="1"/>
</dbReference>
<dbReference type="PANTHER" id="PTHR35191">
    <property type="entry name" value="PROPHAGE SIDE TAIL FIBER PROTEIN HOMOLOG STFQ-RELATED"/>
    <property type="match status" value="1"/>
</dbReference>
<dbReference type="GO" id="GO:0019062">
    <property type="term" value="P:virion attachment to host cell"/>
    <property type="evidence" value="ECO:0007669"/>
    <property type="project" value="InterPro"/>
</dbReference>
<dbReference type="InterPro" id="IPR005068">
    <property type="entry name" value="Phage_lambda_Stf-r2"/>
</dbReference>
<evidence type="ECO:0000313" key="5">
    <source>
        <dbReference type="Proteomes" id="UP001344888"/>
    </source>
</evidence>
<comment type="subcellular location">
    <subcellularLocation>
        <location evidence="1">Virion</location>
    </subcellularLocation>
</comment>
<evidence type="ECO:0000256" key="1">
    <source>
        <dbReference type="ARBA" id="ARBA00004328"/>
    </source>
</evidence>
<keyword evidence="5" id="KW-1185">Reference proteome</keyword>
<dbReference type="AlphaFoldDB" id="A0AAW9NMB8"/>
<dbReference type="PANTHER" id="PTHR35191:SF1">
    <property type="entry name" value="PROPHAGE SIDE TAIL FIBER PROTEIN HOMOLOG STFQ-RELATED"/>
    <property type="match status" value="1"/>
</dbReference>
<gene>
    <name evidence="4" type="ORF">P9B03_08670</name>
</gene>